<dbReference type="Proteomes" id="UP000663760">
    <property type="component" value="Chromosome 11"/>
</dbReference>
<accession>A0A7I8L4C2</accession>
<dbReference type="GO" id="GO:0000272">
    <property type="term" value="P:polysaccharide catabolic process"/>
    <property type="evidence" value="ECO:0007669"/>
    <property type="project" value="InterPro"/>
</dbReference>
<evidence type="ECO:0000259" key="6">
    <source>
        <dbReference type="Pfam" id="PF00150"/>
    </source>
</evidence>
<dbReference type="InterPro" id="IPR017853">
    <property type="entry name" value="GH"/>
</dbReference>
<dbReference type="PANTHER" id="PTHR31263">
    <property type="entry name" value="CELLULASE FAMILY PROTEIN (AFU_ORTHOLOGUE AFUA_5G14560)"/>
    <property type="match status" value="1"/>
</dbReference>
<proteinExistence type="inferred from homology"/>
<feature type="signal peptide" evidence="5">
    <location>
        <begin position="1"/>
        <end position="16"/>
    </location>
</feature>
<evidence type="ECO:0000313" key="7">
    <source>
        <dbReference type="EMBL" id="CAA7404843.1"/>
    </source>
</evidence>
<evidence type="ECO:0000256" key="2">
    <source>
        <dbReference type="ARBA" id="ARBA00022801"/>
    </source>
</evidence>
<dbReference type="Gene3D" id="3.20.20.80">
    <property type="entry name" value="Glycosidases"/>
    <property type="match status" value="1"/>
</dbReference>
<comment type="similarity">
    <text evidence="1 4">Belongs to the glycosyl hydrolase 5 (cellulase A) family.</text>
</comment>
<keyword evidence="8" id="KW-1185">Reference proteome</keyword>
<feature type="domain" description="Glycoside hydrolase family 5" evidence="6">
    <location>
        <begin position="71"/>
        <end position="352"/>
    </location>
</feature>
<keyword evidence="5" id="KW-0732">Signal</keyword>
<evidence type="ECO:0000313" key="8">
    <source>
        <dbReference type="Proteomes" id="UP000663760"/>
    </source>
</evidence>
<dbReference type="PANTHER" id="PTHR31263:SF66">
    <property type="entry name" value="OS04G0481000 PROTEIN"/>
    <property type="match status" value="1"/>
</dbReference>
<gene>
    <name evidence="7" type="ORF">SI8410_11015521</name>
</gene>
<sequence>MGWAAPLVFCFVLAASHLIIPLHRLRSAASPPLYTDSRWLVDAGGRRVKLACVNWVAHMEPMVAEGLGKQPLAAISGQIAAMGFNCVRLTWALFMLTNDSLSSLTVVESLRRLGLAESAAGVEVNNPKLAHLSVVQAFQEVVSSLARNDVMVVLDNQISKPEWCCSKFDGNGFFGDEFFDPGEWLRGLSLMAALFNGSSSVVAMSLRNELRGPRQNLTDWYRYMQIGAEAVHSANPDVLVILSGLDYDKDLSFLAEKPVELSFSGKLVFELHWYGFSDDGDWERGNPNEVCGSVVGNLTERGLFLLEQGHPLFLSEFGLDQRALSLADARFLSCLTAMAAELDLDWALWALQGSYYLREGTLAYDETYGILTWSWCEPRNSFFLPRISTLQSPLRGPGLSENSEFQMIFHPSTGQCILKNPKTNELELGSCADTEAWSFQGGSLAMEGTELHLLADGVGEPARVGPSGGCGGSIWRLISDSKMHIATTLANDGGTTVCLDAGAEAGGGGGVVTNLCKCLTKEELPCDPQSQWFKVVSSTRSLRWRRRPLASHGGASGRRTWIATD</sequence>
<evidence type="ECO:0000256" key="4">
    <source>
        <dbReference type="RuleBase" id="RU361153"/>
    </source>
</evidence>
<evidence type="ECO:0000256" key="3">
    <source>
        <dbReference type="ARBA" id="ARBA00023295"/>
    </source>
</evidence>
<dbReference type="EMBL" id="LR746274">
    <property type="protein sequence ID" value="CAA7404843.1"/>
    <property type="molecule type" value="Genomic_DNA"/>
</dbReference>
<dbReference type="Pfam" id="PF00150">
    <property type="entry name" value="Cellulase"/>
    <property type="match status" value="1"/>
</dbReference>
<dbReference type="OrthoDB" id="442731at2759"/>
<dbReference type="AlphaFoldDB" id="A0A7I8L4C2"/>
<evidence type="ECO:0000256" key="5">
    <source>
        <dbReference type="SAM" id="SignalP"/>
    </source>
</evidence>
<organism evidence="7 8">
    <name type="scientific">Spirodela intermedia</name>
    <name type="common">Intermediate duckweed</name>
    <dbReference type="NCBI Taxonomy" id="51605"/>
    <lineage>
        <taxon>Eukaryota</taxon>
        <taxon>Viridiplantae</taxon>
        <taxon>Streptophyta</taxon>
        <taxon>Embryophyta</taxon>
        <taxon>Tracheophyta</taxon>
        <taxon>Spermatophyta</taxon>
        <taxon>Magnoliopsida</taxon>
        <taxon>Liliopsida</taxon>
        <taxon>Araceae</taxon>
        <taxon>Lemnoideae</taxon>
        <taxon>Spirodela</taxon>
    </lineage>
</organism>
<keyword evidence="3 4" id="KW-0326">Glycosidase</keyword>
<dbReference type="InterPro" id="IPR001547">
    <property type="entry name" value="Glyco_hydro_5"/>
</dbReference>
<keyword evidence="2 4" id="KW-0378">Hydrolase</keyword>
<name>A0A7I8L4C2_SPIIN</name>
<dbReference type="SUPFAM" id="SSF51445">
    <property type="entry name" value="(Trans)glycosidases"/>
    <property type="match status" value="1"/>
</dbReference>
<reference evidence="7" key="1">
    <citation type="submission" date="2020-02" db="EMBL/GenBank/DDBJ databases">
        <authorList>
            <person name="Scholz U."/>
            <person name="Mascher M."/>
            <person name="Fiebig A."/>
        </authorList>
    </citation>
    <scope>NUCLEOTIDE SEQUENCE</scope>
</reference>
<dbReference type="GO" id="GO:0004553">
    <property type="term" value="F:hydrolase activity, hydrolyzing O-glycosyl compounds"/>
    <property type="evidence" value="ECO:0007669"/>
    <property type="project" value="InterPro"/>
</dbReference>
<protein>
    <recommendedName>
        <fullName evidence="6">Glycoside hydrolase family 5 domain-containing protein</fullName>
    </recommendedName>
</protein>
<feature type="chain" id="PRO_5029617609" description="Glycoside hydrolase family 5 domain-containing protein" evidence="5">
    <location>
        <begin position="17"/>
        <end position="565"/>
    </location>
</feature>
<evidence type="ECO:0000256" key="1">
    <source>
        <dbReference type="ARBA" id="ARBA00005641"/>
    </source>
</evidence>